<dbReference type="SUPFAM" id="SSF54197">
    <property type="entry name" value="HIT-like"/>
    <property type="match status" value="1"/>
</dbReference>
<dbReference type="Gene3D" id="3.30.428.10">
    <property type="entry name" value="HIT-like"/>
    <property type="match status" value="1"/>
</dbReference>
<gene>
    <name evidence="3" type="ORF">EV688_10569</name>
</gene>
<organism evidence="3 4">
    <name type="scientific">Chromatocurvus halotolerans</name>
    <dbReference type="NCBI Taxonomy" id="1132028"/>
    <lineage>
        <taxon>Bacteria</taxon>
        <taxon>Pseudomonadati</taxon>
        <taxon>Pseudomonadota</taxon>
        <taxon>Gammaproteobacteria</taxon>
        <taxon>Cellvibrionales</taxon>
        <taxon>Halieaceae</taxon>
        <taxon>Chromatocurvus</taxon>
    </lineage>
</organism>
<dbReference type="Pfam" id="PF01230">
    <property type="entry name" value="HIT"/>
    <property type="match status" value="1"/>
</dbReference>
<sequence length="143" mass="15532">MPELAAVALHPRLAEDCHRLGRSGDAWLLLSREAALHWFLLVPDSDCSDLLDMPAAARNALLQTAAGLSRVLKGPLGYPKVNLGALGNVVPQLHLHVLGRRPDDFCWPDPVWGRPGPGRVYSDEALQTLRQMLETAKVLDGSG</sequence>
<dbReference type="RefSeq" id="WP_240624246.1">
    <property type="nucleotide sequence ID" value="NZ_QQSW01000003.1"/>
</dbReference>
<protein>
    <submittedName>
        <fullName evidence="3">Diadenosine tetraphosphate (Ap4A) HIT family hydrolase</fullName>
    </submittedName>
</protein>
<dbReference type="AlphaFoldDB" id="A0A4R2KXN9"/>
<proteinExistence type="predicted"/>
<dbReference type="InterPro" id="IPR036265">
    <property type="entry name" value="HIT-like_sf"/>
</dbReference>
<accession>A0A4R2KXN9</accession>
<feature type="domain" description="HIT" evidence="2">
    <location>
        <begin position="40"/>
        <end position="107"/>
    </location>
</feature>
<evidence type="ECO:0000259" key="2">
    <source>
        <dbReference type="PROSITE" id="PS51084"/>
    </source>
</evidence>
<dbReference type="EMBL" id="SLWX01000005">
    <property type="protein sequence ID" value="TCO76109.1"/>
    <property type="molecule type" value="Genomic_DNA"/>
</dbReference>
<dbReference type="PROSITE" id="PS51084">
    <property type="entry name" value="HIT_2"/>
    <property type="match status" value="1"/>
</dbReference>
<evidence type="ECO:0000313" key="4">
    <source>
        <dbReference type="Proteomes" id="UP000294980"/>
    </source>
</evidence>
<evidence type="ECO:0000256" key="1">
    <source>
        <dbReference type="PROSITE-ProRule" id="PRU00464"/>
    </source>
</evidence>
<reference evidence="3 4" key="1">
    <citation type="submission" date="2019-03" db="EMBL/GenBank/DDBJ databases">
        <title>Genomic Encyclopedia of Type Strains, Phase IV (KMG-IV): sequencing the most valuable type-strain genomes for metagenomic binning, comparative biology and taxonomic classification.</title>
        <authorList>
            <person name="Goeker M."/>
        </authorList>
    </citation>
    <scope>NUCLEOTIDE SEQUENCE [LARGE SCALE GENOMIC DNA]</scope>
    <source>
        <strain evidence="3 4">DSM 23344</strain>
    </source>
</reference>
<keyword evidence="4" id="KW-1185">Reference proteome</keyword>
<keyword evidence="3" id="KW-0378">Hydrolase</keyword>
<evidence type="ECO:0000313" key="3">
    <source>
        <dbReference type="EMBL" id="TCO76109.1"/>
    </source>
</evidence>
<comment type="caution">
    <text evidence="1">Lacks conserved residue(s) required for the propagation of feature annotation.</text>
</comment>
<dbReference type="InterPro" id="IPR011146">
    <property type="entry name" value="HIT-like"/>
</dbReference>
<dbReference type="GO" id="GO:0016787">
    <property type="term" value="F:hydrolase activity"/>
    <property type="evidence" value="ECO:0007669"/>
    <property type="project" value="UniProtKB-KW"/>
</dbReference>
<comment type="caution">
    <text evidence="3">The sequence shown here is derived from an EMBL/GenBank/DDBJ whole genome shotgun (WGS) entry which is preliminary data.</text>
</comment>
<dbReference type="Proteomes" id="UP000294980">
    <property type="component" value="Unassembled WGS sequence"/>
</dbReference>
<name>A0A4R2KXN9_9GAMM</name>